<accession>A0AC60W0K1</accession>
<reference evidence="1 2" key="1">
    <citation type="journal article" date="2020" name="Appl. Environ. Microbiol.">
        <title>Genomic Characteristics of a Novel Species of Ammonia-Oxidizing Archaea from the Jiulong River Estuary.</title>
        <authorList>
            <person name="Zou D."/>
            <person name="Wan R."/>
            <person name="Han L."/>
            <person name="Xu M.N."/>
            <person name="Liu Y."/>
            <person name="Liu H."/>
            <person name="Kao S.J."/>
            <person name="Li M."/>
        </authorList>
    </citation>
    <scope>NUCLEOTIDE SEQUENCE [LARGE SCALE GENOMIC DNA]</scope>
    <source>
        <strain evidence="1">W1bin1</strain>
    </source>
</reference>
<sequence length="344" mass="38292">MENFEEYMLDVMNKAATALMLSVGHRTKLFDSMYDCTSMTSQQLAEKSNLNERYVREWLGAMVTGKIVDYEPSNKTYSLSEEKAKLLSRDGSYNFASSMQWIPALAYVEDEIVKCFEKGGGVPYESYHRFHAVMAEESSQTVLPALVHSILPLVPGLVEDLKEGIRVLDVGCGSGRALNLMAKNFPNSQFTGYDFSKEAIDYATSESEKLGNKNTSFQIQDVEHFPASEKFDLVTAFDAIHDQAAPAKVLQNIRGAVKEQGIFLMQDIGSSSQLENNKTHPLGPFLYTVSCLHCMTVSLALNGHGLGAMWGKEKATEMLNEAGFSKVNVKQLPHDPINYYYIAK</sequence>
<dbReference type="Proteomes" id="UP000559653">
    <property type="component" value="Unassembled WGS sequence"/>
</dbReference>
<comment type="caution">
    <text evidence="1">The sequence shown here is derived from an EMBL/GenBank/DDBJ whole genome shotgun (WGS) entry which is preliminary data.</text>
</comment>
<gene>
    <name evidence="1" type="ORF">H2B03_08415</name>
</gene>
<proteinExistence type="predicted"/>
<protein>
    <submittedName>
        <fullName evidence="1">Class I SAM-dependent methyltransferase</fullName>
    </submittedName>
</protein>
<keyword evidence="1" id="KW-0808">Transferase</keyword>
<organism evidence="1 2">
    <name type="scientific">Candidatus Nitrosomaritimum aestuariumsis</name>
    <dbReference type="NCBI Taxonomy" id="3342354"/>
    <lineage>
        <taxon>Archaea</taxon>
        <taxon>Nitrososphaerota</taxon>
        <taxon>Nitrososphaeria</taxon>
        <taxon>Nitrosopumilales</taxon>
        <taxon>Nitrosopumilaceae</taxon>
        <taxon>Candidatus Nitrosomaritimum</taxon>
    </lineage>
</organism>
<keyword evidence="1" id="KW-0489">Methyltransferase</keyword>
<name>A0AC60W0K1_9ARCH</name>
<evidence type="ECO:0000313" key="1">
    <source>
        <dbReference type="EMBL" id="MBA4453167.1"/>
    </source>
</evidence>
<dbReference type="EMBL" id="JACEMZ010000084">
    <property type="protein sequence ID" value="MBA4453167.1"/>
    <property type="molecule type" value="Genomic_DNA"/>
</dbReference>
<evidence type="ECO:0000313" key="2">
    <source>
        <dbReference type="Proteomes" id="UP000559653"/>
    </source>
</evidence>